<protein>
    <submittedName>
        <fullName evidence="2">Rust resistance kinase Lr10</fullName>
    </submittedName>
</protein>
<feature type="signal peptide" evidence="1">
    <location>
        <begin position="1"/>
        <end position="23"/>
    </location>
</feature>
<evidence type="ECO:0000313" key="3">
    <source>
        <dbReference type="Proteomes" id="UP000095767"/>
    </source>
</evidence>
<feature type="chain" id="PRO_5009187360" evidence="1">
    <location>
        <begin position="24"/>
        <end position="229"/>
    </location>
</feature>
<evidence type="ECO:0000313" key="2">
    <source>
        <dbReference type="EMBL" id="OEL16311.1"/>
    </source>
</evidence>
<feature type="non-terminal residue" evidence="2">
    <location>
        <position position="229"/>
    </location>
</feature>
<evidence type="ECO:0000256" key="1">
    <source>
        <dbReference type="SAM" id="SignalP"/>
    </source>
</evidence>
<dbReference type="Proteomes" id="UP000095767">
    <property type="component" value="Unassembled WGS sequence"/>
</dbReference>
<name>A0A1E5UTX8_9POAL</name>
<dbReference type="OrthoDB" id="693247at2759"/>
<comment type="caution">
    <text evidence="2">The sequence shown here is derived from an EMBL/GenBank/DDBJ whole genome shotgun (WGS) entry which is preliminary data.</text>
</comment>
<dbReference type="AlphaFoldDB" id="A0A1E5UTX8"/>
<keyword evidence="3" id="KW-1185">Reference proteome</keyword>
<reference evidence="2 3" key="1">
    <citation type="submission" date="2016-09" db="EMBL/GenBank/DDBJ databases">
        <title>The draft genome of Dichanthelium oligosanthes: A C3 panicoid grass species.</title>
        <authorList>
            <person name="Studer A.J."/>
            <person name="Schnable J.C."/>
            <person name="Brutnell T.P."/>
        </authorList>
    </citation>
    <scope>NUCLEOTIDE SEQUENCE [LARGE SCALE GENOMIC DNA]</scope>
    <source>
        <strain evidence="3">cv. Kellogg 1175</strain>
        <tissue evidence="2">Leaf</tissue>
    </source>
</reference>
<proteinExistence type="predicted"/>
<keyword evidence="2" id="KW-0418">Kinase</keyword>
<organism evidence="2 3">
    <name type="scientific">Dichanthelium oligosanthes</name>
    <dbReference type="NCBI Taxonomy" id="888268"/>
    <lineage>
        <taxon>Eukaryota</taxon>
        <taxon>Viridiplantae</taxon>
        <taxon>Streptophyta</taxon>
        <taxon>Embryophyta</taxon>
        <taxon>Tracheophyta</taxon>
        <taxon>Spermatophyta</taxon>
        <taxon>Magnoliopsida</taxon>
        <taxon>Liliopsida</taxon>
        <taxon>Poales</taxon>
        <taxon>Poaceae</taxon>
        <taxon>PACMAD clade</taxon>
        <taxon>Panicoideae</taxon>
        <taxon>Panicodae</taxon>
        <taxon>Paniceae</taxon>
        <taxon>Dichantheliinae</taxon>
        <taxon>Dichanthelium</taxon>
    </lineage>
</organism>
<sequence>MNRFILLTVLLCLLGHDADVATAWDDKDFFSYCPPQQYGNGPEIWFPLWIESSNTSSPSCGGATCTKLVCSSNDTILLLDPILGASKVITVDYKNATMKIIPVIGYSSVCPIQELTEPVHSEDALTESVHSEDALTESVHSEDGRDYSYDLARLVDCSRKFTLSEAQLRNSYGGGADLIAGPIPCLSSNPGRFTYLVRSDLPLYLLPSDCKLVSKRAVHIPYAYRSPST</sequence>
<keyword evidence="2" id="KW-0808">Transferase</keyword>
<dbReference type="STRING" id="888268.A0A1E5UTX8"/>
<dbReference type="GO" id="GO:0016301">
    <property type="term" value="F:kinase activity"/>
    <property type="evidence" value="ECO:0007669"/>
    <property type="project" value="UniProtKB-KW"/>
</dbReference>
<keyword evidence="1" id="KW-0732">Signal</keyword>
<dbReference type="EMBL" id="LWDX02063344">
    <property type="protein sequence ID" value="OEL16311.1"/>
    <property type="molecule type" value="Genomic_DNA"/>
</dbReference>
<accession>A0A1E5UTX8</accession>
<gene>
    <name evidence="2" type="ORF">BAE44_0022668</name>
</gene>